<dbReference type="WBParaSite" id="Hba_17906">
    <property type="protein sequence ID" value="Hba_17906"/>
    <property type="gene ID" value="Hba_17906"/>
</dbReference>
<sequence>MADCMKKELLSMEATVIEEETSKSKTMFCYSGEDLEIAKIRDYQEHIVYGINYIEELSRIGRLIAMLNRCEENFSEKHLNIHLKLETSEKDYIWYRALQILQQHLPNHLIYEAKKKGWFWSVSVERVGTIGDCVNTTSKKDDALNVLITADRHSIYGGVLLYDQDMFRPHLTFWQLNGAIATTVVELAGIRDGDIILDMTCEYGDLILEVLQNYDCFCIGMSHKIDELAMAEVNWTGLQNWHRQQAGSKARHLQFIAAEFNKDFFNFNVVNKIMCTLPLRMSKAIPAVLDAFYDKLFSIISKCRQETHSVLLIPLLKCHILRVVEASLSSKYNFQILVMKHAMTPNMQMYICLLETKLPPQAVDAVNPDDISCGRLLIKTDVNREKK</sequence>
<organism evidence="1 2">
    <name type="scientific">Heterorhabditis bacteriophora</name>
    <name type="common">Entomopathogenic nematode worm</name>
    <dbReference type="NCBI Taxonomy" id="37862"/>
    <lineage>
        <taxon>Eukaryota</taxon>
        <taxon>Metazoa</taxon>
        <taxon>Ecdysozoa</taxon>
        <taxon>Nematoda</taxon>
        <taxon>Chromadorea</taxon>
        <taxon>Rhabditida</taxon>
        <taxon>Rhabditina</taxon>
        <taxon>Rhabditomorpha</taxon>
        <taxon>Strongyloidea</taxon>
        <taxon>Heterorhabditidae</taxon>
        <taxon>Heterorhabditis</taxon>
    </lineage>
</organism>
<dbReference type="Proteomes" id="UP000095283">
    <property type="component" value="Unplaced"/>
</dbReference>
<protein>
    <submittedName>
        <fullName evidence="2">THUMP domain-containing protein</fullName>
    </submittedName>
</protein>
<evidence type="ECO:0000313" key="1">
    <source>
        <dbReference type="Proteomes" id="UP000095283"/>
    </source>
</evidence>
<dbReference type="InterPro" id="IPR029063">
    <property type="entry name" value="SAM-dependent_MTases_sf"/>
</dbReference>
<dbReference type="Gene3D" id="3.40.50.150">
    <property type="entry name" value="Vaccinia Virus protein VP39"/>
    <property type="match status" value="1"/>
</dbReference>
<dbReference type="AlphaFoldDB" id="A0A1I7XJG8"/>
<accession>A0A1I7XJG8</accession>
<name>A0A1I7XJG8_HETBA</name>
<reference evidence="2" key="1">
    <citation type="submission" date="2016-11" db="UniProtKB">
        <authorList>
            <consortium name="WormBaseParasite"/>
        </authorList>
    </citation>
    <scope>IDENTIFICATION</scope>
</reference>
<dbReference type="SUPFAM" id="SSF53335">
    <property type="entry name" value="S-adenosyl-L-methionine-dependent methyltransferases"/>
    <property type="match status" value="1"/>
</dbReference>
<keyword evidence="1" id="KW-1185">Reference proteome</keyword>
<proteinExistence type="predicted"/>
<evidence type="ECO:0000313" key="2">
    <source>
        <dbReference type="WBParaSite" id="Hba_17906"/>
    </source>
</evidence>